<dbReference type="SMART" id="SM00567">
    <property type="entry name" value="EZ_HEAT"/>
    <property type="match status" value="2"/>
</dbReference>
<reference evidence="2 3" key="1">
    <citation type="submission" date="2020-08" db="EMBL/GenBank/DDBJ databases">
        <title>Genomic Encyclopedia of Type Strains, Phase IV (KMG-IV): sequencing the most valuable type-strain genomes for metagenomic binning, comparative biology and taxonomic classification.</title>
        <authorList>
            <person name="Goeker M."/>
        </authorList>
    </citation>
    <scope>NUCLEOTIDE SEQUENCE [LARGE SCALE GENOMIC DNA]</scope>
    <source>
        <strain evidence="2 3">DSM 29007</strain>
    </source>
</reference>
<proteinExistence type="predicted"/>
<dbReference type="EMBL" id="JACHIA010000014">
    <property type="protein sequence ID" value="MBB6072281.1"/>
    <property type="molecule type" value="Genomic_DNA"/>
</dbReference>
<comment type="caution">
    <text evidence="2">The sequence shown here is derived from an EMBL/GenBank/DDBJ whole genome shotgun (WGS) entry which is preliminary data.</text>
</comment>
<keyword evidence="1" id="KW-0479">Metal-binding</keyword>
<dbReference type="GO" id="GO:0052693">
    <property type="term" value="F:epoxyqueuosine reductase activity"/>
    <property type="evidence" value="ECO:0007669"/>
    <property type="project" value="TreeGrafter"/>
</dbReference>
<dbReference type="Gene3D" id="1.25.10.10">
    <property type="entry name" value="Leucine-rich Repeat Variant"/>
    <property type="match status" value="1"/>
</dbReference>
<dbReference type="PANTHER" id="PTHR30002">
    <property type="entry name" value="EPOXYQUEUOSINE REDUCTASE"/>
    <property type="match status" value="1"/>
</dbReference>
<dbReference type="Pfam" id="PF13646">
    <property type="entry name" value="HEAT_2"/>
    <property type="match status" value="1"/>
</dbReference>
<dbReference type="SUPFAM" id="SSF48371">
    <property type="entry name" value="ARM repeat"/>
    <property type="match status" value="1"/>
</dbReference>
<evidence type="ECO:0000313" key="2">
    <source>
        <dbReference type="EMBL" id="MBB6072281.1"/>
    </source>
</evidence>
<gene>
    <name evidence="2" type="ORF">HNQ61_003943</name>
</gene>
<dbReference type="RefSeq" id="WP_205761813.1">
    <property type="nucleotide sequence ID" value="NZ_JABDTL010000002.1"/>
</dbReference>
<protein>
    <submittedName>
        <fullName evidence="2">Epoxyqueuosine reductase QueG</fullName>
    </submittedName>
</protein>
<name>A0A841H2G6_9BACT</name>
<dbReference type="PANTHER" id="PTHR30002:SF4">
    <property type="entry name" value="EPOXYQUEUOSINE REDUCTASE"/>
    <property type="match status" value="1"/>
</dbReference>
<evidence type="ECO:0000313" key="3">
    <source>
        <dbReference type="Proteomes" id="UP000582837"/>
    </source>
</evidence>
<keyword evidence="3" id="KW-1185">Reference proteome</keyword>
<dbReference type="InterPro" id="IPR016024">
    <property type="entry name" value="ARM-type_fold"/>
</dbReference>
<evidence type="ECO:0000256" key="1">
    <source>
        <dbReference type="ARBA" id="ARBA00022485"/>
    </source>
</evidence>
<dbReference type="InterPro" id="IPR004453">
    <property type="entry name" value="QueG"/>
</dbReference>
<dbReference type="InterPro" id="IPR011989">
    <property type="entry name" value="ARM-like"/>
</dbReference>
<dbReference type="InterPro" id="IPR004155">
    <property type="entry name" value="PBS_lyase_HEAT"/>
</dbReference>
<sequence>MEQPGSRHISNEVCPFNNSKFVQITREPAFLAREGLDGPSLIEWMGMTQEDFSRRFKNSPIKRTKRRGLLRNVAVALGNWGAPEAVPALAIALNDEEPLIRGHAAWALGRIGTEAALQALRGREEVEEDAWVREEIALAFIGA</sequence>
<dbReference type="AlphaFoldDB" id="A0A841H2G6"/>
<organism evidence="2 3">
    <name type="scientific">Longimicrobium terrae</name>
    <dbReference type="NCBI Taxonomy" id="1639882"/>
    <lineage>
        <taxon>Bacteria</taxon>
        <taxon>Pseudomonadati</taxon>
        <taxon>Gemmatimonadota</taxon>
        <taxon>Longimicrobiia</taxon>
        <taxon>Longimicrobiales</taxon>
        <taxon>Longimicrobiaceae</taxon>
        <taxon>Longimicrobium</taxon>
    </lineage>
</organism>
<dbReference type="GO" id="GO:0051539">
    <property type="term" value="F:4 iron, 4 sulfur cluster binding"/>
    <property type="evidence" value="ECO:0007669"/>
    <property type="project" value="UniProtKB-KW"/>
</dbReference>
<dbReference type="Proteomes" id="UP000582837">
    <property type="component" value="Unassembled WGS sequence"/>
</dbReference>
<accession>A0A841H2G6</accession>
<keyword evidence="1" id="KW-0411">Iron-sulfur</keyword>
<keyword evidence="1" id="KW-0408">Iron</keyword>
<keyword evidence="1" id="KW-0004">4Fe-4S</keyword>
<dbReference type="GO" id="GO:0008616">
    <property type="term" value="P:tRNA queuosine(34) biosynthetic process"/>
    <property type="evidence" value="ECO:0007669"/>
    <property type="project" value="InterPro"/>
</dbReference>